<evidence type="ECO:0000313" key="11">
    <source>
        <dbReference type="EnsemblPlants" id="Kaladp0674s0020.1.v1.1"/>
    </source>
</evidence>
<reference evidence="11" key="1">
    <citation type="submission" date="2021-01" db="UniProtKB">
        <authorList>
            <consortium name="EnsemblPlants"/>
        </authorList>
    </citation>
    <scope>IDENTIFICATION</scope>
</reference>
<dbReference type="PANTHER" id="PTHR48056">
    <property type="entry name" value="LRR RECEPTOR-LIKE SERINE/THREONINE-PROTEIN KINASE-RELATED"/>
    <property type="match status" value="1"/>
</dbReference>
<evidence type="ECO:0000256" key="7">
    <source>
        <dbReference type="ARBA" id="ARBA00023180"/>
    </source>
</evidence>
<dbReference type="PANTHER" id="PTHR48056:SF61">
    <property type="entry name" value="PROTEIN KINASE DOMAIN-CONTAINING PROTEIN"/>
    <property type="match status" value="1"/>
</dbReference>
<dbReference type="GO" id="GO:0004672">
    <property type="term" value="F:protein kinase activity"/>
    <property type="evidence" value="ECO:0007669"/>
    <property type="project" value="InterPro"/>
</dbReference>
<feature type="domain" description="Protein kinase" evidence="10">
    <location>
        <begin position="428"/>
        <end position="691"/>
    </location>
</feature>
<dbReference type="GO" id="GO:0005524">
    <property type="term" value="F:ATP binding"/>
    <property type="evidence" value="ECO:0007669"/>
    <property type="project" value="InterPro"/>
</dbReference>
<evidence type="ECO:0000256" key="5">
    <source>
        <dbReference type="ARBA" id="ARBA00022989"/>
    </source>
</evidence>
<evidence type="ECO:0000313" key="12">
    <source>
        <dbReference type="Proteomes" id="UP000594263"/>
    </source>
</evidence>
<dbReference type="InterPro" id="IPR032675">
    <property type="entry name" value="LRR_dom_sf"/>
</dbReference>
<dbReference type="Gene3D" id="1.10.510.10">
    <property type="entry name" value="Transferase(Phosphotransferase) domain 1"/>
    <property type="match status" value="1"/>
</dbReference>
<dbReference type="OMA" id="NDHTIDF"/>
<evidence type="ECO:0000256" key="9">
    <source>
        <dbReference type="SAM" id="SignalP"/>
    </source>
</evidence>
<keyword evidence="3 8" id="KW-0812">Transmembrane</keyword>
<keyword evidence="2" id="KW-0433">Leucine-rich repeat</keyword>
<evidence type="ECO:0000259" key="10">
    <source>
        <dbReference type="PROSITE" id="PS50011"/>
    </source>
</evidence>
<feature type="transmembrane region" description="Helical" evidence="8">
    <location>
        <begin position="339"/>
        <end position="363"/>
    </location>
</feature>
<accession>A0A7N0VEN7</accession>
<sequence>MGLLRGLLVPVCLLSWCLLTQVTHQLQSSQTQVLMQLRKHLEYPTQLEIWKDHTVDFCYMSSPGQVNITCDNNVVTELRIAGWSGWQTRRLSDQFSTDSFFATLARLNNLRVLSLVNLGLWGPLPDKIGRLSALTFMDLSSNFLSGPIPPKISKIKTLQTLVLSHNSFNGSLPDWSDSLPHLSLVDVRNNRLSSELPKFPKSLLMAFLSNNSLTGGIPSQYARIAQLQQLDLSFNSLTGMPPAGIFALRNLSYLNLARNALTGSFSNHFACSSSLKFVDISNNKFSGQLPACLGAKVYNRTINYSWNCLSVESRDQHNASYCEEAAVESQVHHHHRRHVATVVAIIAIIFTSVAFLACVLLIICRRFCGRGASEQHLLHKTASPAAFSTELITTARFISDTAKLGSPIAAPVCRSFSLEELRDATKNFDNSNYMGGGSNGKLYRGRLEDGTQVAIRCLPLPKKYTIRNLKLRLDLLAKPRHPHLVCLLGHCIDGGLNADPSLSKVFLIYEYVPCGNFRTHLSEENADKILNWFDRLTVLIGVAKAVHFLHTGVIPSFLNNRLKTNNILISEHGVAKLSDYGLSIISEEIEKPDGLKLLQACFEDDVYNFGIIILETLVGPKMAARREEIIHKEMARFDSQAGRKGLVEQVVLATSSGESLSVLVSLMNKCISTETVNRPSFEDVLWNLQYAAQIQTSDGEQRQ</sequence>
<evidence type="ECO:0000256" key="2">
    <source>
        <dbReference type="ARBA" id="ARBA00022614"/>
    </source>
</evidence>
<keyword evidence="12" id="KW-1185">Reference proteome</keyword>
<proteinExistence type="predicted"/>
<dbReference type="Gramene" id="Kaladp0674s0020.1.v1.1">
    <property type="protein sequence ID" value="Kaladp0674s0020.1.v1.1"/>
    <property type="gene ID" value="Kaladp0674s0020.v1.1"/>
</dbReference>
<dbReference type="Pfam" id="PF13855">
    <property type="entry name" value="LRR_8"/>
    <property type="match status" value="1"/>
</dbReference>
<dbReference type="Pfam" id="PF00560">
    <property type="entry name" value="LRR_1"/>
    <property type="match status" value="2"/>
</dbReference>
<dbReference type="PROSITE" id="PS50011">
    <property type="entry name" value="PROTEIN_KINASE_DOM"/>
    <property type="match status" value="1"/>
</dbReference>
<protein>
    <recommendedName>
        <fullName evidence="10">Protein kinase domain-containing protein</fullName>
    </recommendedName>
</protein>
<dbReference type="AlphaFoldDB" id="A0A7N0VEN7"/>
<feature type="chain" id="PRO_5029699458" description="Protein kinase domain-containing protein" evidence="9">
    <location>
        <begin position="26"/>
        <end position="703"/>
    </location>
</feature>
<dbReference type="Gene3D" id="3.30.200.20">
    <property type="entry name" value="Phosphorylase Kinase, domain 1"/>
    <property type="match status" value="1"/>
</dbReference>
<dbReference type="InterPro" id="IPR000719">
    <property type="entry name" value="Prot_kinase_dom"/>
</dbReference>
<dbReference type="FunFam" id="3.80.10.10:FF:000380">
    <property type="entry name" value="Putative inactive leucine-rich repeat receptor-like protein kinase"/>
    <property type="match status" value="1"/>
</dbReference>
<dbReference type="GO" id="GO:0016020">
    <property type="term" value="C:membrane"/>
    <property type="evidence" value="ECO:0007669"/>
    <property type="project" value="UniProtKB-SubCell"/>
</dbReference>
<dbReference type="Pfam" id="PF07714">
    <property type="entry name" value="PK_Tyr_Ser-Thr"/>
    <property type="match status" value="1"/>
</dbReference>
<dbReference type="FunFam" id="1.10.510.10:FF:000657">
    <property type="entry name" value="Putative inactive leucine-rich repeat receptor-like protein kinase"/>
    <property type="match status" value="1"/>
</dbReference>
<evidence type="ECO:0000256" key="4">
    <source>
        <dbReference type="ARBA" id="ARBA00022737"/>
    </source>
</evidence>
<organism evidence="11 12">
    <name type="scientific">Kalanchoe fedtschenkoi</name>
    <name type="common">Lavender scallops</name>
    <name type="synonym">South American air plant</name>
    <dbReference type="NCBI Taxonomy" id="63787"/>
    <lineage>
        <taxon>Eukaryota</taxon>
        <taxon>Viridiplantae</taxon>
        <taxon>Streptophyta</taxon>
        <taxon>Embryophyta</taxon>
        <taxon>Tracheophyta</taxon>
        <taxon>Spermatophyta</taxon>
        <taxon>Magnoliopsida</taxon>
        <taxon>eudicotyledons</taxon>
        <taxon>Gunneridae</taxon>
        <taxon>Pentapetalae</taxon>
        <taxon>Saxifragales</taxon>
        <taxon>Crassulaceae</taxon>
        <taxon>Kalanchoe</taxon>
    </lineage>
</organism>
<name>A0A7N0VEN7_KALFE</name>
<dbReference type="InterPro" id="IPR050647">
    <property type="entry name" value="Plant_LRR-RLKs"/>
</dbReference>
<keyword evidence="7" id="KW-0325">Glycoprotein</keyword>
<dbReference type="Gene3D" id="3.80.10.10">
    <property type="entry name" value="Ribonuclease Inhibitor"/>
    <property type="match status" value="1"/>
</dbReference>
<dbReference type="InterPro" id="IPR001245">
    <property type="entry name" value="Ser-Thr/Tyr_kinase_cat_dom"/>
</dbReference>
<evidence type="ECO:0000256" key="3">
    <source>
        <dbReference type="ARBA" id="ARBA00022692"/>
    </source>
</evidence>
<evidence type="ECO:0000256" key="8">
    <source>
        <dbReference type="SAM" id="Phobius"/>
    </source>
</evidence>
<keyword evidence="6 8" id="KW-0472">Membrane</keyword>
<dbReference type="FunFam" id="3.80.10.10:FF:000383">
    <property type="entry name" value="Leucine-rich repeat receptor protein kinase EMS1"/>
    <property type="match status" value="1"/>
</dbReference>
<dbReference type="InterPro" id="IPR011009">
    <property type="entry name" value="Kinase-like_dom_sf"/>
</dbReference>
<dbReference type="SUPFAM" id="SSF52058">
    <property type="entry name" value="L domain-like"/>
    <property type="match status" value="1"/>
</dbReference>
<feature type="signal peptide" evidence="9">
    <location>
        <begin position="1"/>
        <end position="25"/>
    </location>
</feature>
<keyword evidence="5 8" id="KW-1133">Transmembrane helix</keyword>
<dbReference type="GO" id="GO:0033612">
    <property type="term" value="F:receptor serine/threonine kinase binding"/>
    <property type="evidence" value="ECO:0007669"/>
    <property type="project" value="TreeGrafter"/>
</dbReference>
<evidence type="ECO:0000256" key="6">
    <source>
        <dbReference type="ARBA" id="ARBA00023136"/>
    </source>
</evidence>
<dbReference type="SUPFAM" id="SSF56112">
    <property type="entry name" value="Protein kinase-like (PK-like)"/>
    <property type="match status" value="1"/>
</dbReference>
<dbReference type="Proteomes" id="UP000594263">
    <property type="component" value="Unplaced"/>
</dbReference>
<keyword evidence="4" id="KW-0677">Repeat</keyword>
<dbReference type="InterPro" id="IPR001611">
    <property type="entry name" value="Leu-rich_rpt"/>
</dbReference>
<comment type="subcellular location">
    <subcellularLocation>
        <location evidence="1">Membrane</location>
    </subcellularLocation>
</comment>
<evidence type="ECO:0000256" key="1">
    <source>
        <dbReference type="ARBA" id="ARBA00004370"/>
    </source>
</evidence>
<dbReference type="EnsemblPlants" id="Kaladp0674s0020.1.v1.1">
    <property type="protein sequence ID" value="Kaladp0674s0020.1.v1.1"/>
    <property type="gene ID" value="Kaladp0674s0020.v1.1"/>
</dbReference>
<keyword evidence="9" id="KW-0732">Signal</keyword>